<evidence type="ECO:0000259" key="3">
    <source>
        <dbReference type="Pfam" id="PF24137"/>
    </source>
</evidence>
<name>A0ABR0T3Y4_9HYPO</name>
<comment type="caution">
    <text evidence="5">The sequence shown here is derived from an EMBL/GenBank/DDBJ whole genome shotgun (WGS) entry which is preliminary data.</text>
</comment>
<feature type="signal peptide" evidence="2">
    <location>
        <begin position="1"/>
        <end position="24"/>
    </location>
</feature>
<evidence type="ECO:0000256" key="2">
    <source>
        <dbReference type="SAM" id="SignalP"/>
    </source>
</evidence>
<feature type="compositionally biased region" description="Polar residues" evidence="1">
    <location>
        <begin position="314"/>
        <end position="325"/>
    </location>
</feature>
<evidence type="ECO:0000256" key="1">
    <source>
        <dbReference type="SAM" id="MobiDB-lite"/>
    </source>
</evidence>
<dbReference type="SUPFAM" id="SSF159245">
    <property type="entry name" value="AttH-like"/>
    <property type="match status" value="1"/>
</dbReference>
<dbReference type="EMBL" id="JAVFKD010000001">
    <property type="protein sequence ID" value="KAK5999052.1"/>
    <property type="molecule type" value="Genomic_DNA"/>
</dbReference>
<evidence type="ECO:0000313" key="6">
    <source>
        <dbReference type="Proteomes" id="UP001338125"/>
    </source>
</evidence>
<feature type="domain" description="AsqO/PenF-like C-terminal" evidence="4">
    <location>
        <begin position="219"/>
        <end position="315"/>
    </location>
</feature>
<keyword evidence="6" id="KW-1185">Reference proteome</keyword>
<feature type="domain" description="Diels-Alderase N-terminal" evidence="3">
    <location>
        <begin position="20"/>
        <end position="208"/>
    </location>
</feature>
<feature type="region of interest" description="Disordered" evidence="1">
    <location>
        <begin position="314"/>
        <end position="340"/>
    </location>
</feature>
<dbReference type="Pfam" id="PF25581">
    <property type="entry name" value="AsqO_C"/>
    <property type="match status" value="1"/>
</dbReference>
<evidence type="ECO:0000313" key="5">
    <source>
        <dbReference type="EMBL" id="KAK5999052.1"/>
    </source>
</evidence>
<keyword evidence="2" id="KW-0732">Signal</keyword>
<evidence type="ECO:0000259" key="4">
    <source>
        <dbReference type="Pfam" id="PF25581"/>
    </source>
</evidence>
<gene>
    <name evidence="5" type="ORF">PT974_01439</name>
</gene>
<organism evidence="5 6">
    <name type="scientific">Cladobotryum mycophilum</name>
    <dbReference type="NCBI Taxonomy" id="491253"/>
    <lineage>
        <taxon>Eukaryota</taxon>
        <taxon>Fungi</taxon>
        <taxon>Dikarya</taxon>
        <taxon>Ascomycota</taxon>
        <taxon>Pezizomycotina</taxon>
        <taxon>Sordariomycetes</taxon>
        <taxon>Hypocreomycetidae</taxon>
        <taxon>Hypocreales</taxon>
        <taxon>Hypocreaceae</taxon>
        <taxon>Cladobotryum</taxon>
    </lineage>
</organism>
<proteinExistence type="predicted"/>
<dbReference type="Pfam" id="PF24137">
    <property type="entry name" value="DA_N"/>
    <property type="match status" value="1"/>
</dbReference>
<reference evidence="5 6" key="1">
    <citation type="submission" date="2024-01" db="EMBL/GenBank/DDBJ databases">
        <title>Complete genome of Cladobotryum mycophilum ATHUM6906.</title>
        <authorList>
            <person name="Christinaki A.C."/>
            <person name="Myridakis A.I."/>
            <person name="Kouvelis V.N."/>
        </authorList>
    </citation>
    <scope>NUCLEOTIDE SEQUENCE [LARGE SCALE GENOMIC DNA]</scope>
    <source>
        <strain evidence="5 6">ATHUM6906</strain>
    </source>
</reference>
<protein>
    <submittedName>
        <fullName evidence="5">Uncharacterized protein</fullName>
    </submittedName>
</protein>
<dbReference type="InterPro" id="IPR057722">
    <property type="entry name" value="AsqO/PenF-like_C"/>
</dbReference>
<accession>A0ABR0T3Y4</accession>
<sequence>MLSKRSILALASLASLEQVTGNQAVEWWWFQALAPEVNGIIPSVEVNFYKGFAFSRGPNDPSYRFDVNGVFPNGTSFFISQPITDDPVIRTSGEAVSGNWGGLGTFSMSGDRKHLAVTFNNSQHGLTGTITFNNLGTPAHGPCSDSTKVAPYFTPLASGKTLNANEALLYQKTGWAISMPRAATVVDLTIDGSHLFLDNAIGYHDHNWAPVGLDKFAYTWLTGQGSCGPFDLTYLEVQALGSKRSGDILKGFLAYNGKYLQNECSLYGDKKVDTLSVELTGQTTDSVTKQQVPTGLTLDYTLANGTHYVFNLHNSPSPSIRSPTTDGDLEVPEARSGARSTIAC</sequence>
<dbReference type="InterPro" id="IPR056402">
    <property type="entry name" value="DA_N"/>
</dbReference>
<dbReference type="Proteomes" id="UP001338125">
    <property type="component" value="Unassembled WGS sequence"/>
</dbReference>
<feature type="chain" id="PRO_5046581591" evidence="2">
    <location>
        <begin position="25"/>
        <end position="344"/>
    </location>
</feature>